<evidence type="ECO:0000259" key="8">
    <source>
        <dbReference type="PROSITE" id="PS50071"/>
    </source>
</evidence>
<dbReference type="Pfam" id="PF05920">
    <property type="entry name" value="Homeobox_KN"/>
    <property type="match status" value="1"/>
</dbReference>
<dbReference type="SMART" id="SM00389">
    <property type="entry name" value="HOX"/>
    <property type="match status" value="1"/>
</dbReference>
<dbReference type="GO" id="GO:0048468">
    <property type="term" value="P:cell development"/>
    <property type="evidence" value="ECO:0007669"/>
    <property type="project" value="TreeGrafter"/>
</dbReference>
<gene>
    <name evidence="9" type="ORF">KOW79_010735</name>
</gene>
<comment type="caution">
    <text evidence="9">The sequence shown here is derived from an EMBL/GenBank/DDBJ whole genome shotgun (WGS) entry which is preliminary data.</text>
</comment>
<dbReference type="GO" id="GO:0005634">
    <property type="term" value="C:nucleus"/>
    <property type="evidence" value="ECO:0007669"/>
    <property type="project" value="UniProtKB-SubCell"/>
</dbReference>
<dbReference type="InterPro" id="IPR003893">
    <property type="entry name" value="Iroquois_homeo"/>
</dbReference>
<evidence type="ECO:0000256" key="4">
    <source>
        <dbReference type="ARBA" id="ARBA00023155"/>
    </source>
</evidence>
<dbReference type="GO" id="GO:0000978">
    <property type="term" value="F:RNA polymerase II cis-regulatory region sequence-specific DNA binding"/>
    <property type="evidence" value="ECO:0007669"/>
    <property type="project" value="TreeGrafter"/>
</dbReference>
<dbReference type="PANTHER" id="PTHR11211">
    <property type="entry name" value="IROQUOIS-CLASS HOMEODOMAIN PROTEIN IRX"/>
    <property type="match status" value="1"/>
</dbReference>
<dbReference type="FunFam" id="1.10.10.60:FF:000003">
    <property type="entry name" value="Iroquois-class homeobox protein IRX"/>
    <property type="match status" value="1"/>
</dbReference>
<dbReference type="PANTHER" id="PTHR11211:SF16">
    <property type="entry name" value="IROQUOIS-CLASS HOMEODOMAIN PROTEIN IRX-4"/>
    <property type="match status" value="1"/>
</dbReference>
<comment type="subcellular location">
    <subcellularLocation>
        <location evidence="1 6">Nucleus</location>
    </subcellularLocation>
</comment>
<evidence type="ECO:0000256" key="2">
    <source>
        <dbReference type="ARBA" id="ARBA00008446"/>
    </source>
</evidence>
<reference evidence="9 10" key="1">
    <citation type="submission" date="2021-06" db="EMBL/GenBank/DDBJ databases">
        <title>Chromosome-level genome assembly of the red-tail catfish (Hemibagrus wyckioides).</title>
        <authorList>
            <person name="Shao F."/>
        </authorList>
    </citation>
    <scope>NUCLEOTIDE SEQUENCE [LARGE SCALE GENOMIC DNA]</scope>
    <source>
        <strain evidence="9">EC202008001</strain>
        <tissue evidence="9">Blood</tissue>
    </source>
</reference>
<dbReference type="PROSITE" id="PS50071">
    <property type="entry name" value="HOMEOBOX_2"/>
    <property type="match status" value="1"/>
</dbReference>
<dbReference type="InterPro" id="IPR009057">
    <property type="entry name" value="Homeodomain-like_sf"/>
</dbReference>
<evidence type="ECO:0000256" key="7">
    <source>
        <dbReference type="SAM" id="MobiDB-lite"/>
    </source>
</evidence>
<dbReference type="PROSITE" id="PS00027">
    <property type="entry name" value="HOMEOBOX_1"/>
    <property type="match status" value="1"/>
</dbReference>
<evidence type="ECO:0000256" key="5">
    <source>
        <dbReference type="ARBA" id="ARBA00023242"/>
    </source>
</evidence>
<dbReference type="Proteomes" id="UP000824219">
    <property type="component" value="Linkage Group LG12"/>
</dbReference>
<evidence type="ECO:0000313" key="9">
    <source>
        <dbReference type="EMBL" id="KAG7325810.1"/>
    </source>
</evidence>
<comment type="similarity">
    <text evidence="2">Belongs to the TALE/IRO homeobox family.</text>
</comment>
<dbReference type="AlphaFoldDB" id="A0A9D3NP75"/>
<proteinExistence type="inferred from homology"/>
<accession>A0A9D3NP75</accession>
<sequence length="434" mass="49081">MCGFLHVRSDRTRRNRGAATLSGMSYTEFGYSYSAAPQILLSSNTLGSCYESGSDSPFDSAQTSLYCPVYEGTLVTSTRHDLTSPYENGYTKDHGTYCSYRTDSTCLYSLGKIREKGDSGTASTRITHGSTYYSYNHPFGYQYDSYGYGSVDVNTRRKNATRETTSTLKAWLQEHKKNPYPTKGEKIMLAIITKMTLTQVSTWFANARRRLKKENKMTWSPRNKTSEERGCEEEAENIEGEPIKSEKEFDENPRLDDADPAQSDLEDFTDLTESDASECEPKPLLPMSAHAIPQNCPGYRLREPLLHESPPDTRYNGFEKTCSESTTEDSPYPEQDEVKPKIWSLAQTATSLNQADYTSCMHRGRGGRSSSTDCHLDLEDSPFTSLRNWVDGMFHDPLLRQSDLNQTFSSSSNLWMLENRFHELTDCVPSSQIT</sequence>
<keyword evidence="5 6" id="KW-0539">Nucleus</keyword>
<organism evidence="9 10">
    <name type="scientific">Hemibagrus wyckioides</name>
    <dbReference type="NCBI Taxonomy" id="337641"/>
    <lineage>
        <taxon>Eukaryota</taxon>
        <taxon>Metazoa</taxon>
        <taxon>Chordata</taxon>
        <taxon>Craniata</taxon>
        <taxon>Vertebrata</taxon>
        <taxon>Euteleostomi</taxon>
        <taxon>Actinopterygii</taxon>
        <taxon>Neopterygii</taxon>
        <taxon>Teleostei</taxon>
        <taxon>Ostariophysi</taxon>
        <taxon>Siluriformes</taxon>
        <taxon>Bagridae</taxon>
        <taxon>Hemibagrus</taxon>
    </lineage>
</organism>
<name>A0A9D3NP75_9TELE</name>
<dbReference type="EMBL" id="JAHKSW010000012">
    <property type="protein sequence ID" value="KAG7325810.1"/>
    <property type="molecule type" value="Genomic_DNA"/>
</dbReference>
<keyword evidence="3 6" id="KW-0238">DNA-binding</keyword>
<feature type="compositionally biased region" description="Acidic residues" evidence="7">
    <location>
        <begin position="230"/>
        <end position="239"/>
    </location>
</feature>
<feature type="domain" description="Homeobox" evidence="8">
    <location>
        <begin position="151"/>
        <end position="214"/>
    </location>
</feature>
<dbReference type="InterPro" id="IPR001356">
    <property type="entry name" value="HD"/>
</dbReference>
<dbReference type="Gene3D" id="1.10.10.60">
    <property type="entry name" value="Homeodomain-like"/>
    <property type="match status" value="1"/>
</dbReference>
<feature type="compositionally biased region" description="Basic and acidic residues" evidence="7">
    <location>
        <begin position="241"/>
        <end position="257"/>
    </location>
</feature>
<dbReference type="GO" id="GO:0000981">
    <property type="term" value="F:DNA-binding transcription factor activity, RNA polymerase II-specific"/>
    <property type="evidence" value="ECO:0007669"/>
    <property type="project" value="InterPro"/>
</dbReference>
<dbReference type="InterPro" id="IPR008422">
    <property type="entry name" value="KN_HD"/>
</dbReference>
<dbReference type="SMART" id="SM00548">
    <property type="entry name" value="IRO"/>
    <property type="match status" value="1"/>
</dbReference>
<protein>
    <recommendedName>
        <fullName evidence="8">Homeobox domain-containing protein</fullName>
    </recommendedName>
</protein>
<evidence type="ECO:0000256" key="6">
    <source>
        <dbReference type="PROSITE-ProRule" id="PRU00108"/>
    </source>
</evidence>
<dbReference type="OrthoDB" id="5399138at2759"/>
<dbReference type="CDD" id="cd00086">
    <property type="entry name" value="homeodomain"/>
    <property type="match status" value="1"/>
</dbReference>
<evidence type="ECO:0000256" key="1">
    <source>
        <dbReference type="ARBA" id="ARBA00004123"/>
    </source>
</evidence>
<feature type="DNA-binding region" description="Homeobox" evidence="6">
    <location>
        <begin position="153"/>
        <end position="215"/>
    </location>
</feature>
<keyword evidence="4 6" id="KW-0371">Homeobox</keyword>
<evidence type="ECO:0000313" key="10">
    <source>
        <dbReference type="Proteomes" id="UP000824219"/>
    </source>
</evidence>
<keyword evidence="10" id="KW-1185">Reference proteome</keyword>
<dbReference type="InterPro" id="IPR017970">
    <property type="entry name" value="Homeobox_CS"/>
</dbReference>
<dbReference type="SUPFAM" id="SSF46689">
    <property type="entry name" value="Homeodomain-like"/>
    <property type="match status" value="1"/>
</dbReference>
<evidence type="ECO:0000256" key="3">
    <source>
        <dbReference type="ARBA" id="ARBA00023125"/>
    </source>
</evidence>
<dbReference type="GO" id="GO:0030182">
    <property type="term" value="P:neuron differentiation"/>
    <property type="evidence" value="ECO:0007669"/>
    <property type="project" value="TreeGrafter"/>
</dbReference>
<feature type="region of interest" description="Disordered" evidence="7">
    <location>
        <begin position="215"/>
        <end position="262"/>
    </location>
</feature>